<keyword evidence="8" id="KW-0963">Cytoplasm</keyword>
<dbReference type="InterPro" id="IPR014608">
    <property type="entry name" value="ATP-citrate_synthase"/>
</dbReference>
<evidence type="ECO:0000256" key="11">
    <source>
        <dbReference type="ARBA" id="ARBA00022553"/>
    </source>
</evidence>
<evidence type="ECO:0000313" key="30">
    <source>
        <dbReference type="EMBL" id="NWI39505.1"/>
    </source>
</evidence>
<keyword evidence="16" id="KW-0460">Magnesium</keyword>
<feature type="domain" description="CoA-binding" evidence="27">
    <location>
        <begin position="503"/>
        <end position="607"/>
    </location>
</feature>
<feature type="domain" description="ATP-citrate synthase citrate-binding" evidence="28">
    <location>
        <begin position="257"/>
        <end position="430"/>
    </location>
</feature>
<comment type="subcellular location">
    <subcellularLocation>
        <location evidence="2">Cytoplasm</location>
        <location evidence="2">Cytosol</location>
    </subcellularLocation>
</comment>
<dbReference type="Pfam" id="PF24948">
    <property type="entry name" value="Citrate_synth_N"/>
    <property type="match status" value="1"/>
</dbReference>
<evidence type="ECO:0000256" key="4">
    <source>
        <dbReference type="ARBA" id="ARBA00010719"/>
    </source>
</evidence>
<dbReference type="PROSITE" id="PS00399">
    <property type="entry name" value="SUCCINYL_COA_LIG_2"/>
    <property type="match status" value="1"/>
</dbReference>
<dbReference type="Pfam" id="PF16114">
    <property type="entry name" value="Citrate_bind"/>
    <property type="match status" value="1"/>
</dbReference>
<evidence type="ECO:0000256" key="12">
    <source>
        <dbReference type="ARBA" id="ARBA00022679"/>
    </source>
</evidence>
<reference evidence="30" key="1">
    <citation type="submission" date="2019-10" db="EMBL/GenBank/DDBJ databases">
        <title>Bird 10,000 Genomes (B10K) Project - Family phase.</title>
        <authorList>
            <person name="Zhang G."/>
        </authorList>
    </citation>
    <scope>NUCLEOTIDE SEQUENCE</scope>
    <source>
        <strain evidence="30">B10K-DU-012-30</strain>
        <tissue evidence="30">Muscle</tissue>
    </source>
</reference>
<evidence type="ECO:0000256" key="19">
    <source>
        <dbReference type="ARBA" id="ARBA00023098"/>
    </source>
</evidence>
<dbReference type="OrthoDB" id="3261737at2759"/>
<dbReference type="GO" id="GO:0005829">
    <property type="term" value="C:cytosol"/>
    <property type="evidence" value="ECO:0007669"/>
    <property type="project" value="UniProtKB-SubCell"/>
</dbReference>
<dbReference type="GO" id="GO:0006633">
    <property type="term" value="P:fatty acid biosynthetic process"/>
    <property type="evidence" value="ECO:0007669"/>
    <property type="project" value="TreeGrafter"/>
</dbReference>
<dbReference type="GO" id="GO:0046872">
    <property type="term" value="F:metal ion binding"/>
    <property type="evidence" value="ECO:0007669"/>
    <property type="project" value="UniProtKB-KW"/>
</dbReference>
<evidence type="ECO:0000256" key="15">
    <source>
        <dbReference type="ARBA" id="ARBA00022840"/>
    </source>
</evidence>
<dbReference type="InterPro" id="IPR033847">
    <property type="entry name" value="Citrt_syn/SCS-alpha_CS"/>
</dbReference>
<dbReference type="InterPro" id="IPR003781">
    <property type="entry name" value="CoA-bd"/>
</dbReference>
<evidence type="ECO:0000256" key="22">
    <source>
        <dbReference type="ARBA" id="ARBA00048669"/>
    </source>
</evidence>
<dbReference type="GO" id="GO:0006101">
    <property type="term" value="P:citrate metabolic process"/>
    <property type="evidence" value="ECO:0007669"/>
    <property type="project" value="InterPro"/>
</dbReference>
<dbReference type="FunFam" id="3.30.470.110:FF:000001">
    <property type="entry name" value="ATP-citrate synthase"/>
    <property type="match status" value="1"/>
</dbReference>
<dbReference type="Pfam" id="PF02629">
    <property type="entry name" value="CoA_binding"/>
    <property type="match status" value="1"/>
</dbReference>
<dbReference type="Gene3D" id="3.40.50.261">
    <property type="entry name" value="Succinyl-CoA synthetase domains"/>
    <property type="match status" value="2"/>
</dbReference>
<dbReference type="Proteomes" id="UP000631391">
    <property type="component" value="Unassembled WGS sequence"/>
</dbReference>
<dbReference type="PROSITE" id="PS01217">
    <property type="entry name" value="SUCCINYL_COA_LIG_3"/>
    <property type="match status" value="1"/>
</dbReference>
<dbReference type="GO" id="GO:0005524">
    <property type="term" value="F:ATP binding"/>
    <property type="evidence" value="ECO:0007669"/>
    <property type="project" value="UniProtKB-KW"/>
</dbReference>
<dbReference type="Gene3D" id="3.30.470.110">
    <property type="match status" value="1"/>
</dbReference>
<comment type="function">
    <text evidence="23">Catalyzes the cleavage of citrate into oxaloacetate and acetyl-CoA, the latter serving as common substrate in multiple biochemical reactions in protein, carbohydrate and lipid metabolism.</text>
</comment>
<dbReference type="InterPro" id="IPR032263">
    <property type="entry name" value="Citrate-bd"/>
</dbReference>
<dbReference type="FunFam" id="1.10.580.10:FF:000009">
    <property type="entry name" value="ATP-citrate synthase"/>
    <property type="match status" value="1"/>
</dbReference>
<feature type="domain" description="ATP-citrate synthase ATP-grasp" evidence="29">
    <location>
        <begin position="3"/>
        <end position="234"/>
    </location>
</feature>
<dbReference type="PROSITE" id="PS01216">
    <property type="entry name" value="SUCCINYL_COA_LIG_1"/>
    <property type="match status" value="1"/>
</dbReference>
<dbReference type="InterPro" id="IPR016143">
    <property type="entry name" value="Citrate_synth-like_sm_a-sub"/>
</dbReference>
<dbReference type="PANTHER" id="PTHR23118:SF42">
    <property type="entry name" value="ATP-CITRATE SYNTHASE"/>
    <property type="match status" value="1"/>
</dbReference>
<evidence type="ECO:0000256" key="17">
    <source>
        <dbReference type="ARBA" id="ARBA00022843"/>
    </source>
</evidence>
<evidence type="ECO:0000256" key="20">
    <source>
        <dbReference type="ARBA" id="ARBA00030151"/>
    </source>
</evidence>
<evidence type="ECO:0000256" key="14">
    <source>
        <dbReference type="ARBA" id="ARBA00022741"/>
    </source>
</evidence>
<evidence type="ECO:0000256" key="1">
    <source>
        <dbReference type="ARBA" id="ARBA00001946"/>
    </source>
</evidence>
<dbReference type="InterPro" id="IPR005811">
    <property type="entry name" value="SUCC_ACL_C"/>
</dbReference>
<dbReference type="FunFam" id="3.40.50.261:FF:000003">
    <property type="entry name" value="ATP-citrate synthase subunit"/>
    <property type="match status" value="1"/>
</dbReference>
<name>A0A851AZZ3_PICGY</name>
<keyword evidence="10" id="KW-0444">Lipid biosynthesis</keyword>
<feature type="region of interest" description="Disordered" evidence="25">
    <location>
        <begin position="451"/>
        <end position="497"/>
    </location>
</feature>
<sequence length="1108" mass="121360">AMSAKAISEQTGKEFLYKYICTSSAIQNRFKYARVTPATDWARLTQDHPWLLSERLVVKPDQLIKRRGKLGLVGINLTLDQVKAWLKQRLGQETTIANAKGILKNFLIEPFVPHKQEEEFYVCIYAAREGDYVLFHHEGGVDVGDVDAKAQKLLVAVDDRLSELDVKKHLLQHAPANKKDILASFICGLFNLYEDLYFTYLEINPLVVTKDGVYILDLAAKIDATADYICKVKWGDVEFPPPFGREAYPEASCAALSLQEAYIADLDAKSGASLKLTILNPKGRIWTMVAGGGASVVYSDTICDLGGVNELANYGEYSGAPSEQQTYDYAKTILSLMTREKHPEGKILIIGGSIANFTNVAATFKGIVRAIKDYQGPLKEHEVRIFVRRGGPNYQEGLRVMGEVGKTTGIPIHVFGTETHMTAIVGMALGHRPIPNQPPAAAHTANFLLNASGSPSTPAPSRTASFSESKPDGIAPAKKAKPTAPLGKPSPGSPAAGNALLRHTKAIVWGMQTRAVQGMLDFDYICSRDEPSVAAMVYPFTGDHRQKFYWGHKEILIPVYKNMSDAMRKHPEVDVLINFASLRSAYDSTVETMNYPQIRTIAIIAEGIPEALTRKMIKAADKKGVTIIGPATVGGIKPGCFKIGNTGGMLDNILASKLYRPGSVAYVSRSGGMSNELNNIISRTTDGVYEGVAIGGDRYPGSTFMDHVLRYQDTPGVKMIVVLGEIGGTEEYKICRGIKEGRITKPVVCWCIGTCATMFSSEVQFGHAGACANQASETAVAKNQALKEAGVFVPRSFDELGEVIQSVYQDLVAKSVIEPAEEVPPPTVPMDYSWARELGLIRKPASFMTSICDERGQELIYAGMPITEVFKEEMGIGGVLGLLWFQRRLPRYACQFIEMCLMVTADHGPAVSGAHNTIVCARAGKDLVSSLTSGLLTIGDRFGGALDAAAKMFSKAFDSGIIPMEFVNKMKKEGKLIMGIGHRVKSINNPDMRVQILKDYVKQHFPATPLLDYALEVEKITTSKKPNLILNVDGFIGVAFVDVLRNCGSFTREEADEYIDIGALNGIFVLGRSMGFIGHYLDQKRLKQGLYRHPWDDISYVLPEHMTM</sequence>
<proteinExistence type="inferred from homology"/>
<dbReference type="InterPro" id="IPR016102">
    <property type="entry name" value="Succinyl-CoA_synth-like"/>
</dbReference>
<evidence type="ECO:0000256" key="25">
    <source>
        <dbReference type="SAM" id="MobiDB-lite"/>
    </source>
</evidence>
<dbReference type="AlphaFoldDB" id="A0A851AZZ3"/>
<dbReference type="Gene3D" id="3.40.50.720">
    <property type="entry name" value="NAD(P)-binding Rossmann-like Domain"/>
    <property type="match status" value="1"/>
</dbReference>
<comment type="similarity">
    <text evidence="4">In the N-terminal section; belongs to the succinate/malate CoA ligase beta subunit family.</text>
</comment>
<dbReference type="GO" id="GO:0006085">
    <property type="term" value="P:acetyl-CoA biosynthetic process"/>
    <property type="evidence" value="ECO:0007669"/>
    <property type="project" value="InterPro"/>
</dbReference>
<keyword evidence="19" id="KW-0443">Lipid metabolism</keyword>
<feature type="non-terminal residue" evidence="30">
    <location>
        <position position="1108"/>
    </location>
</feature>
<evidence type="ECO:0000259" key="29">
    <source>
        <dbReference type="Pfam" id="PF24948"/>
    </source>
</evidence>
<dbReference type="Gene3D" id="1.10.580.10">
    <property type="entry name" value="Citrate Synthase, domain 1"/>
    <property type="match status" value="1"/>
</dbReference>
<dbReference type="InterPro" id="IPR017440">
    <property type="entry name" value="Cit_synth/succinyl-CoA_lig_AS"/>
</dbReference>
<evidence type="ECO:0000256" key="13">
    <source>
        <dbReference type="ARBA" id="ARBA00022723"/>
    </source>
</evidence>
<dbReference type="InterPro" id="IPR036969">
    <property type="entry name" value="Citrate_synthase_sf"/>
</dbReference>
<evidence type="ECO:0000256" key="21">
    <source>
        <dbReference type="ARBA" id="ARBA00030982"/>
    </source>
</evidence>
<comment type="similarity">
    <text evidence="3">In the C-terminal section; belongs to the succinate/malate CoA ligase alpha subunit family.</text>
</comment>
<keyword evidence="18" id="KW-0007">Acetylation</keyword>
<evidence type="ECO:0000256" key="16">
    <source>
        <dbReference type="ARBA" id="ARBA00022842"/>
    </source>
</evidence>
<dbReference type="PANTHER" id="PTHR23118">
    <property type="entry name" value="ATP-CITRATE SYNTHASE"/>
    <property type="match status" value="1"/>
</dbReference>
<dbReference type="InterPro" id="IPR036291">
    <property type="entry name" value="NAD(P)-bd_dom_sf"/>
</dbReference>
<dbReference type="FunFam" id="3.40.50.261:FF:000004">
    <property type="entry name" value="ATP-citrate synthase subunit"/>
    <property type="match status" value="1"/>
</dbReference>
<evidence type="ECO:0000256" key="7">
    <source>
        <dbReference type="ARBA" id="ARBA00015259"/>
    </source>
</evidence>
<comment type="catalytic activity">
    <reaction evidence="22">
        <text>oxaloacetate + acetyl-CoA + ADP + phosphate = citrate + ATP + CoA</text>
        <dbReference type="Rhea" id="RHEA:21160"/>
        <dbReference type="ChEBI" id="CHEBI:16452"/>
        <dbReference type="ChEBI" id="CHEBI:16947"/>
        <dbReference type="ChEBI" id="CHEBI:30616"/>
        <dbReference type="ChEBI" id="CHEBI:43474"/>
        <dbReference type="ChEBI" id="CHEBI:57287"/>
        <dbReference type="ChEBI" id="CHEBI:57288"/>
        <dbReference type="ChEBI" id="CHEBI:456216"/>
        <dbReference type="EC" id="2.3.3.8"/>
    </reaction>
    <physiologicalReaction direction="right-to-left" evidence="22">
        <dbReference type="Rhea" id="RHEA:21162"/>
    </physiologicalReaction>
</comment>
<evidence type="ECO:0000256" key="10">
    <source>
        <dbReference type="ARBA" id="ARBA00022516"/>
    </source>
</evidence>
<dbReference type="FunFam" id="1.10.230.10:FF:000004">
    <property type="entry name" value="ATP-citrate synthase"/>
    <property type="match status" value="1"/>
</dbReference>
<dbReference type="Pfam" id="PF00549">
    <property type="entry name" value="Ligase_CoA"/>
    <property type="match status" value="1"/>
</dbReference>
<keyword evidence="14" id="KW-0547">Nucleotide-binding</keyword>
<keyword evidence="15" id="KW-0067">ATP-binding</keyword>
<evidence type="ECO:0000313" key="31">
    <source>
        <dbReference type="Proteomes" id="UP000631391"/>
    </source>
</evidence>
<organism evidence="30 31">
    <name type="scientific">Picathartes gymnocephalus</name>
    <name type="common">White-necked rockfowl</name>
    <dbReference type="NCBI Taxonomy" id="175131"/>
    <lineage>
        <taxon>Eukaryota</taxon>
        <taxon>Metazoa</taxon>
        <taxon>Chordata</taxon>
        <taxon>Craniata</taxon>
        <taxon>Vertebrata</taxon>
        <taxon>Euteleostomi</taxon>
        <taxon>Archelosauria</taxon>
        <taxon>Archosauria</taxon>
        <taxon>Dinosauria</taxon>
        <taxon>Saurischia</taxon>
        <taxon>Theropoda</taxon>
        <taxon>Coelurosauria</taxon>
        <taxon>Aves</taxon>
        <taxon>Neognathae</taxon>
        <taxon>Neoaves</taxon>
        <taxon>Telluraves</taxon>
        <taxon>Australaves</taxon>
        <taxon>Passeriformes</taxon>
        <taxon>Picathartidae</taxon>
        <taxon>Picathartes</taxon>
    </lineage>
</organism>
<keyword evidence="31" id="KW-1185">Reference proteome</keyword>
<dbReference type="Pfam" id="PF00285">
    <property type="entry name" value="Citrate_synt"/>
    <property type="match status" value="1"/>
</dbReference>
<evidence type="ECO:0000256" key="24">
    <source>
        <dbReference type="PIRSR" id="PIRSR036511-1"/>
    </source>
</evidence>
<evidence type="ECO:0000256" key="6">
    <source>
        <dbReference type="ARBA" id="ARBA00012639"/>
    </source>
</evidence>
<dbReference type="GO" id="GO:0003878">
    <property type="term" value="F:ATP citrate synthase activity"/>
    <property type="evidence" value="ECO:0007669"/>
    <property type="project" value="UniProtKB-EC"/>
</dbReference>
<evidence type="ECO:0000259" key="28">
    <source>
        <dbReference type="Pfam" id="PF16114"/>
    </source>
</evidence>
<dbReference type="PIRSF" id="PIRSF036511">
    <property type="entry name" value="ATP_citrt_syn"/>
    <property type="match status" value="1"/>
</dbReference>
<accession>A0A851AZZ3</accession>
<keyword evidence="9" id="KW-1017">Isopeptide bond</keyword>
<evidence type="ECO:0000256" key="3">
    <source>
        <dbReference type="ARBA" id="ARBA00005899"/>
    </source>
</evidence>
<dbReference type="CDD" id="cd06100">
    <property type="entry name" value="CCL_ACL-C"/>
    <property type="match status" value="1"/>
</dbReference>
<evidence type="ECO:0000259" key="26">
    <source>
        <dbReference type="Pfam" id="PF00549"/>
    </source>
</evidence>
<feature type="non-terminal residue" evidence="30">
    <location>
        <position position="1"/>
    </location>
</feature>
<evidence type="ECO:0000259" key="27">
    <source>
        <dbReference type="Pfam" id="PF02629"/>
    </source>
</evidence>
<dbReference type="EMBL" id="WEKY01019809">
    <property type="protein sequence ID" value="NWI39505.1"/>
    <property type="molecule type" value="Genomic_DNA"/>
</dbReference>
<comment type="caution">
    <text evidence="30">The sequence shown here is derived from an EMBL/GenBank/DDBJ whole genome shotgun (WGS) entry which is preliminary data.</text>
</comment>
<dbReference type="InterPro" id="IPR016142">
    <property type="entry name" value="Citrate_synth-like_lrg_a-sub"/>
</dbReference>
<dbReference type="InterPro" id="IPR056749">
    <property type="entry name" value="Citrate_synth_N"/>
</dbReference>
<keyword evidence="11" id="KW-0597">Phosphoprotein</keyword>
<feature type="compositionally biased region" description="Low complexity" evidence="25">
    <location>
        <begin position="451"/>
        <end position="467"/>
    </location>
</feature>
<evidence type="ECO:0000256" key="18">
    <source>
        <dbReference type="ARBA" id="ARBA00022990"/>
    </source>
</evidence>
<evidence type="ECO:0000256" key="9">
    <source>
        <dbReference type="ARBA" id="ARBA00022499"/>
    </source>
</evidence>
<gene>
    <name evidence="30" type="primary">Acly</name>
    <name evidence="30" type="ORF">PICGYM_R12715</name>
</gene>
<keyword evidence="17" id="KW-0832">Ubl conjugation</keyword>
<evidence type="ECO:0000256" key="8">
    <source>
        <dbReference type="ARBA" id="ARBA00022490"/>
    </source>
</evidence>
<dbReference type="SUPFAM" id="SSF48256">
    <property type="entry name" value="Citrate synthase"/>
    <property type="match status" value="1"/>
</dbReference>
<comment type="subunit">
    <text evidence="5">Homotetramer.</text>
</comment>
<evidence type="ECO:0000256" key="2">
    <source>
        <dbReference type="ARBA" id="ARBA00004514"/>
    </source>
</evidence>
<dbReference type="InterPro" id="IPR002020">
    <property type="entry name" value="Citrate_synthase"/>
</dbReference>
<dbReference type="FunFam" id="3.40.50.720:FF:000024">
    <property type="entry name" value="Probable ATP-citrate synthase"/>
    <property type="match status" value="1"/>
</dbReference>
<dbReference type="SUPFAM" id="SSF56059">
    <property type="entry name" value="Glutathione synthetase ATP-binding domain-like"/>
    <property type="match status" value="1"/>
</dbReference>
<dbReference type="EC" id="2.3.3.8" evidence="6"/>
<keyword evidence="12" id="KW-0808">Transferase</keyword>
<comment type="cofactor">
    <cofactor evidence="1">
        <name>Mg(2+)</name>
        <dbReference type="ChEBI" id="CHEBI:18420"/>
    </cofactor>
</comment>
<evidence type="ECO:0000256" key="5">
    <source>
        <dbReference type="ARBA" id="ARBA00011881"/>
    </source>
</evidence>
<dbReference type="SUPFAM" id="SSF51735">
    <property type="entry name" value="NAD(P)-binding Rossmann-fold domains"/>
    <property type="match status" value="1"/>
</dbReference>
<dbReference type="InterPro" id="IPR017866">
    <property type="entry name" value="Succ-CoA_synthase_bsu_CS"/>
</dbReference>
<feature type="active site" description="Tele-phosphohistidine intermediate" evidence="24">
    <location>
        <position position="767"/>
    </location>
</feature>
<evidence type="ECO:0000256" key="23">
    <source>
        <dbReference type="ARBA" id="ARBA00093367"/>
    </source>
</evidence>
<protein>
    <recommendedName>
        <fullName evidence="7">ATP-citrate synthase</fullName>
        <ecNumber evidence="6">2.3.3.8</ecNumber>
    </recommendedName>
    <alternativeName>
        <fullName evidence="20">ATP-citrate (pro-S-)-lyase</fullName>
    </alternativeName>
    <alternativeName>
        <fullName evidence="21">Citrate cleavage enzyme</fullName>
    </alternativeName>
</protein>
<feature type="domain" description="ATP-citrate synthase/succinyl-CoA ligase C-terminal" evidence="26">
    <location>
        <begin position="667"/>
        <end position="791"/>
    </location>
</feature>
<dbReference type="Gene3D" id="1.10.230.10">
    <property type="entry name" value="Cytochrome P450-Terp, domain 2"/>
    <property type="match status" value="1"/>
</dbReference>
<dbReference type="SUPFAM" id="SSF52210">
    <property type="entry name" value="Succinyl-CoA synthetase domains"/>
    <property type="match status" value="1"/>
</dbReference>
<keyword evidence="13" id="KW-0479">Metal-binding</keyword>